<comment type="caution">
    <text evidence="1">The sequence shown here is derived from an EMBL/GenBank/DDBJ whole genome shotgun (WGS) entry which is preliminary data.</text>
</comment>
<dbReference type="Gene3D" id="3.40.630.40">
    <property type="entry name" value="Zn-dependent exopeptidases"/>
    <property type="match status" value="1"/>
</dbReference>
<gene>
    <name evidence="1" type="ORF">GCM10022216_12390</name>
</gene>
<sequence length="262" mass="30873">MPLLSKYTMKLADSPFWTFAIHDGQHIDPRVLPYQLLKEEDRMREEDPFTALIAELPCNRFIMETSRFQLDINRGIEDAIYLRPDQAWGLDVWRKDVPEELVNQLRLDHEAIYAIIESNIQQTISKYGYFVILDIHSYNARREGPEQEINTETDPQINIGTLHLNAKWHPLLERLMYELGKEKVNGEPLDIRENIKFKGGYLSKVINQLFGEYGAVFAIEFRKDFMDEWTGIPVPHHVEAYKQLMMKALTILNQYFYYDGKE</sequence>
<organism evidence="1 2">
    <name type="scientific">Sphingobacterium kyonggiense</name>
    <dbReference type="NCBI Taxonomy" id="714075"/>
    <lineage>
        <taxon>Bacteria</taxon>
        <taxon>Pseudomonadati</taxon>
        <taxon>Bacteroidota</taxon>
        <taxon>Sphingobacteriia</taxon>
        <taxon>Sphingobacteriales</taxon>
        <taxon>Sphingobacteriaceae</taxon>
        <taxon>Sphingobacterium</taxon>
    </lineage>
</organism>
<dbReference type="InterPro" id="IPR007709">
    <property type="entry name" value="N-FG_amidohydro"/>
</dbReference>
<dbReference type="Proteomes" id="UP001500101">
    <property type="component" value="Unassembled WGS sequence"/>
</dbReference>
<proteinExistence type="predicted"/>
<accession>A0ABP7YIS4</accession>
<dbReference type="Pfam" id="PF05013">
    <property type="entry name" value="FGase"/>
    <property type="match status" value="1"/>
</dbReference>
<evidence type="ECO:0000313" key="1">
    <source>
        <dbReference type="EMBL" id="GAA4136839.1"/>
    </source>
</evidence>
<keyword evidence="2" id="KW-1185">Reference proteome</keyword>
<dbReference type="SUPFAM" id="SSF53187">
    <property type="entry name" value="Zn-dependent exopeptidases"/>
    <property type="match status" value="1"/>
</dbReference>
<dbReference type="EMBL" id="BAAAZI010000006">
    <property type="protein sequence ID" value="GAA4136839.1"/>
    <property type="molecule type" value="Genomic_DNA"/>
</dbReference>
<name>A0ABP7YIS4_9SPHI</name>
<reference evidence="2" key="1">
    <citation type="journal article" date="2019" name="Int. J. Syst. Evol. Microbiol.">
        <title>The Global Catalogue of Microorganisms (GCM) 10K type strain sequencing project: providing services to taxonomists for standard genome sequencing and annotation.</title>
        <authorList>
            <consortium name="The Broad Institute Genomics Platform"/>
            <consortium name="The Broad Institute Genome Sequencing Center for Infectious Disease"/>
            <person name="Wu L."/>
            <person name="Ma J."/>
        </authorList>
    </citation>
    <scope>NUCLEOTIDE SEQUENCE [LARGE SCALE GENOMIC DNA]</scope>
    <source>
        <strain evidence="2">JCM 16704</strain>
    </source>
</reference>
<dbReference type="RefSeq" id="WP_344673750.1">
    <property type="nucleotide sequence ID" value="NZ_BAAAZI010000006.1"/>
</dbReference>
<evidence type="ECO:0000313" key="2">
    <source>
        <dbReference type="Proteomes" id="UP001500101"/>
    </source>
</evidence>
<protein>
    <submittedName>
        <fullName evidence="1">N-formylglutamate amidohydrolase</fullName>
    </submittedName>
</protein>